<dbReference type="RefSeq" id="WP_157902904.1">
    <property type="nucleotide sequence ID" value="NZ_LOHS01000112.1"/>
</dbReference>
<dbReference type="GO" id="GO:0051007">
    <property type="term" value="F:squalene-hopene cyclase activity"/>
    <property type="evidence" value="ECO:0007669"/>
    <property type="project" value="UniProtKB-EC"/>
</dbReference>
<sequence length="559" mass="60159">MIASGARPPAQVRRAIDSAAQQLFAVRRPDGSWQDHLPSAAISTATSAVALHFADPEGSAELIRSALDWLRANQLPTGGWGDGPGTPATLPASAFAVAALRLLAAEESREDVRRGLDWIESRGGMAAVADPDRCALHVLCLQFLALAGLYDERRIRRMPAAVALLPRKLRQKVSFVVPVTLSWAVMQRRTWPQGRILRAVSRLAEPRAYAYFDELLLSQGKEGGMQESPLLVSMVCFAFARAGVRPDLVERMAGYLRLTARPDGSWAVNRDLEFSVTTFLAAGLQECGFADDPRLSSTIDWIRNCQWDAGFMATGCPPGGWAWSVESGWPNCDDTADALLALAGAGCGPTDPRVRAGLDWLLAMQNRDGSWSCFCRDNHVALDAPCAVITSHAVAALRLAGGLGADAPPLAKAVRWFAKTQRPDGSLPCLWYRGSTAGTGQVLDALGGLGLGGSDTARRARTWLLRTQQPDGGWGDGEGAPSSVEETAWAVMGLLGAGADPREEAVQGGVRRLLHEQTSEALWEPTLLGVYFLDLWYSDDLLASGYALQALGRYWKALT</sequence>
<comment type="pathway">
    <text evidence="1">Secondary metabolite biosynthesis; hopanoid biosynthesis.</text>
</comment>
<evidence type="ECO:0000256" key="3">
    <source>
        <dbReference type="ARBA" id="ARBA00022723"/>
    </source>
</evidence>
<feature type="domain" description="Squalene cyclase C-terminal" evidence="5">
    <location>
        <begin position="280"/>
        <end position="533"/>
    </location>
</feature>
<dbReference type="OrthoDB" id="9758578at2"/>
<evidence type="ECO:0000256" key="4">
    <source>
        <dbReference type="ARBA" id="ARBA00022737"/>
    </source>
</evidence>
<reference evidence="7 8" key="1">
    <citation type="submission" date="2015-12" db="EMBL/GenBank/DDBJ databases">
        <title>Genome sequence of Streptomyces sp. G25.</title>
        <authorList>
            <person name="Poehlein A."/>
            <person name="Roettig A."/>
            <person name="Hiessl S."/>
            <person name="Hauschild P."/>
            <person name="Schauer J."/>
            <person name="Madkour M.H."/>
            <person name="Al-Ansari A.M."/>
            <person name="Almakishah N.H."/>
            <person name="Steinbuechel A."/>
            <person name="Daniel R."/>
        </authorList>
    </citation>
    <scope>NUCLEOTIDE SEQUENCE [LARGE SCALE GENOMIC DNA]</scope>
    <source>
        <strain evidence="8">G25(2015)</strain>
    </source>
</reference>
<dbReference type="EMBL" id="LOHS01000112">
    <property type="protein sequence ID" value="OAH11265.1"/>
    <property type="molecule type" value="Genomic_DNA"/>
</dbReference>
<keyword evidence="7" id="KW-0456">Lyase</keyword>
<gene>
    <name evidence="7" type="primary">shc_2</name>
    <name evidence="7" type="ORF">STSP_53990</name>
</gene>
<evidence type="ECO:0000313" key="7">
    <source>
        <dbReference type="EMBL" id="OAH11265.1"/>
    </source>
</evidence>
<dbReference type="PANTHER" id="PTHR11764">
    <property type="entry name" value="TERPENE CYCLASE/MUTASE FAMILY MEMBER"/>
    <property type="match status" value="1"/>
</dbReference>
<dbReference type="SUPFAM" id="SSF48239">
    <property type="entry name" value="Terpenoid cyclases/Protein prenyltransferases"/>
    <property type="match status" value="2"/>
</dbReference>
<evidence type="ECO:0000259" key="5">
    <source>
        <dbReference type="Pfam" id="PF13243"/>
    </source>
</evidence>
<protein>
    <submittedName>
        <fullName evidence="7">Squalene--hopene cyclase</fullName>
        <ecNumber evidence="7">4.2.1.129</ecNumber>
        <ecNumber evidence="7">5.4.99.17</ecNumber>
    </submittedName>
</protein>
<dbReference type="InterPro" id="IPR032696">
    <property type="entry name" value="SQ_cyclase_C"/>
</dbReference>
<keyword evidence="4" id="KW-0677">Repeat</keyword>
<dbReference type="Proteomes" id="UP000077381">
    <property type="component" value="Unassembled WGS sequence"/>
</dbReference>
<dbReference type="Gene3D" id="1.50.10.20">
    <property type="match status" value="2"/>
</dbReference>
<keyword evidence="7" id="KW-0413">Isomerase</keyword>
<dbReference type="PATRIC" id="fig|1716141.3.peg.5672"/>
<dbReference type="EC" id="4.2.1.129" evidence="7"/>
<comment type="caution">
    <text evidence="7">The sequence shown here is derived from an EMBL/GenBank/DDBJ whole genome shotgun (WGS) entry which is preliminary data.</text>
</comment>
<keyword evidence="8" id="KW-1185">Reference proteome</keyword>
<proteinExistence type="inferred from homology"/>
<evidence type="ECO:0000256" key="1">
    <source>
        <dbReference type="ARBA" id="ARBA00004999"/>
    </source>
</evidence>
<dbReference type="Pfam" id="PF13243">
    <property type="entry name" value="SQHop_cyclase_C"/>
    <property type="match status" value="1"/>
</dbReference>
<dbReference type="InterPro" id="IPR018333">
    <property type="entry name" value="Squalene_cyclase"/>
</dbReference>
<dbReference type="EC" id="5.4.99.17" evidence="7"/>
<dbReference type="AlphaFoldDB" id="A0A177HK11"/>
<evidence type="ECO:0000259" key="6">
    <source>
        <dbReference type="Pfam" id="PF13249"/>
    </source>
</evidence>
<dbReference type="STRING" id="1716141.STSP_53990"/>
<dbReference type="InterPro" id="IPR008930">
    <property type="entry name" value="Terpenoid_cyclase/PrenylTrfase"/>
</dbReference>
<dbReference type="UniPathway" id="UPA00337"/>
<dbReference type="GO" id="GO:0016104">
    <property type="term" value="P:triterpenoid biosynthetic process"/>
    <property type="evidence" value="ECO:0007669"/>
    <property type="project" value="InterPro"/>
</dbReference>
<name>A0A177HK11_9ACTN</name>
<organism evidence="7 8">
    <name type="scientific">Streptomyces jeddahensis</name>
    <dbReference type="NCBI Taxonomy" id="1716141"/>
    <lineage>
        <taxon>Bacteria</taxon>
        <taxon>Bacillati</taxon>
        <taxon>Actinomycetota</taxon>
        <taxon>Actinomycetes</taxon>
        <taxon>Kitasatosporales</taxon>
        <taxon>Streptomycetaceae</taxon>
        <taxon>Streptomyces</taxon>
    </lineage>
</organism>
<evidence type="ECO:0000313" key="8">
    <source>
        <dbReference type="Proteomes" id="UP000077381"/>
    </source>
</evidence>
<dbReference type="GO" id="GO:0005811">
    <property type="term" value="C:lipid droplet"/>
    <property type="evidence" value="ECO:0007669"/>
    <property type="project" value="InterPro"/>
</dbReference>
<keyword evidence="3" id="KW-0479">Metal-binding</keyword>
<dbReference type="SMR" id="A0A177HK11"/>
<comment type="similarity">
    <text evidence="2">Belongs to the terpene cyclase/mutase family.</text>
</comment>
<dbReference type="InterPro" id="IPR032697">
    <property type="entry name" value="SQ_cyclase_N"/>
</dbReference>
<dbReference type="GO" id="GO:0046872">
    <property type="term" value="F:metal ion binding"/>
    <property type="evidence" value="ECO:0007669"/>
    <property type="project" value="UniProtKB-KW"/>
</dbReference>
<dbReference type="GO" id="GO:0016829">
    <property type="term" value="F:lyase activity"/>
    <property type="evidence" value="ECO:0007669"/>
    <property type="project" value="UniProtKB-KW"/>
</dbReference>
<feature type="domain" description="Squalene cyclase N-terminal" evidence="6">
    <location>
        <begin position="16"/>
        <end position="169"/>
    </location>
</feature>
<dbReference type="PANTHER" id="PTHR11764:SF20">
    <property type="entry name" value="LANOSTEROL SYNTHASE"/>
    <property type="match status" value="1"/>
</dbReference>
<dbReference type="Pfam" id="PF13249">
    <property type="entry name" value="SQHop_cyclase_N"/>
    <property type="match status" value="1"/>
</dbReference>
<accession>A0A177HK11</accession>
<evidence type="ECO:0000256" key="2">
    <source>
        <dbReference type="ARBA" id="ARBA00009755"/>
    </source>
</evidence>